<evidence type="ECO:0000313" key="6">
    <source>
        <dbReference type="Proteomes" id="UP001526426"/>
    </source>
</evidence>
<evidence type="ECO:0000313" key="5">
    <source>
        <dbReference type="EMBL" id="MCW6037741.1"/>
    </source>
</evidence>
<accession>A0ABT3L899</accession>
<dbReference type="SUPFAM" id="SSF48452">
    <property type="entry name" value="TPR-like"/>
    <property type="match status" value="2"/>
</dbReference>
<keyword evidence="6" id="KW-1185">Reference proteome</keyword>
<evidence type="ECO:0000256" key="4">
    <source>
        <dbReference type="PROSITE-ProRule" id="PRU00339"/>
    </source>
</evidence>
<name>A0ABT3L899_9CYAN</name>
<keyword evidence="4" id="KW-0802">TPR repeat</keyword>
<dbReference type="Proteomes" id="UP001526426">
    <property type="component" value="Unassembled WGS sequence"/>
</dbReference>
<dbReference type="PANTHER" id="PTHR45954:SF1">
    <property type="entry name" value="LD33695P"/>
    <property type="match status" value="1"/>
</dbReference>
<dbReference type="Gene3D" id="1.25.40.10">
    <property type="entry name" value="Tetratricopeptide repeat domain"/>
    <property type="match status" value="2"/>
</dbReference>
<dbReference type="SMART" id="SM00028">
    <property type="entry name" value="TPR"/>
    <property type="match status" value="7"/>
</dbReference>
<evidence type="ECO:0000256" key="3">
    <source>
        <dbReference type="ARBA" id="ARBA00022737"/>
    </source>
</evidence>
<proteinExistence type="predicted"/>
<comment type="subcellular location">
    <subcellularLocation>
        <location evidence="1">Cytoplasm</location>
    </subcellularLocation>
</comment>
<dbReference type="EMBL" id="JAIHOM010000087">
    <property type="protein sequence ID" value="MCW6037741.1"/>
    <property type="molecule type" value="Genomic_DNA"/>
</dbReference>
<reference evidence="5 6" key="1">
    <citation type="submission" date="2021-08" db="EMBL/GenBank/DDBJ databases">
        <title>Draft genome sequence of Spirulina subsalsa with high tolerance to salinity and hype-accumulation of phycocyanin.</title>
        <authorList>
            <person name="Pei H."/>
            <person name="Jiang L."/>
        </authorList>
    </citation>
    <scope>NUCLEOTIDE SEQUENCE [LARGE SCALE GENOMIC DNA]</scope>
    <source>
        <strain evidence="5 6">FACHB-351</strain>
    </source>
</reference>
<protein>
    <submittedName>
        <fullName evidence="5">Tetratricopeptide repeat protein</fullName>
    </submittedName>
</protein>
<dbReference type="Pfam" id="PF13424">
    <property type="entry name" value="TPR_12"/>
    <property type="match status" value="4"/>
</dbReference>
<feature type="repeat" description="TPR" evidence="4">
    <location>
        <begin position="254"/>
        <end position="287"/>
    </location>
</feature>
<gene>
    <name evidence="5" type="ORF">K4A83_15900</name>
</gene>
<dbReference type="InterPro" id="IPR019734">
    <property type="entry name" value="TPR_rpt"/>
</dbReference>
<sequence length="408" mass="46689">MNTKPECNYQELIDNLIQCDSDQVESLLQTCSKLQNATLLYQLLQRGTEFQREGKSELASRFHQVAFLVIQSIIALPQEGTVSMYLHTKQDADCLFQQGVELYQLSQFRSALQTWQQALSIYQELGDDQGEAYVLDHLSVALQSLGQYQKAIERYQESLVIKRESGDWMAQKPRFMPLTHHAQGEFHLAMKLTIEHFEKHLKIACSIGDRLGESNSLANLGRAYDSLGKAERALSYYLESEEIKKQIGDRQGRVKLLQALGKIYQKLGKTSQAIYYYQQHITLASELEDTDSLDQSLSSLGNLFCASKEYTNALKIYQQYLQWSQDHQDFLGMSVAWNGLGNVFYAGEDYSKALNAYEKSLDFKHQTGDRFGEAIVLANLSRTHEALGHYERAKVYLRQSIQIKQQRS</sequence>
<feature type="repeat" description="TPR" evidence="4">
    <location>
        <begin position="334"/>
        <end position="367"/>
    </location>
</feature>
<comment type="caution">
    <text evidence="5">The sequence shown here is derived from an EMBL/GenBank/DDBJ whole genome shotgun (WGS) entry which is preliminary data.</text>
</comment>
<keyword evidence="2" id="KW-0963">Cytoplasm</keyword>
<feature type="repeat" description="TPR" evidence="4">
    <location>
        <begin position="214"/>
        <end position="247"/>
    </location>
</feature>
<dbReference type="InterPro" id="IPR052386">
    <property type="entry name" value="GPSM"/>
</dbReference>
<feature type="repeat" description="TPR" evidence="4">
    <location>
        <begin position="132"/>
        <end position="165"/>
    </location>
</feature>
<dbReference type="RefSeq" id="WP_265265608.1">
    <property type="nucleotide sequence ID" value="NZ_JAIHOM010000087.1"/>
</dbReference>
<organism evidence="5 6">
    <name type="scientific">Spirulina subsalsa FACHB-351</name>
    <dbReference type="NCBI Taxonomy" id="234711"/>
    <lineage>
        <taxon>Bacteria</taxon>
        <taxon>Bacillati</taxon>
        <taxon>Cyanobacteriota</taxon>
        <taxon>Cyanophyceae</taxon>
        <taxon>Spirulinales</taxon>
        <taxon>Spirulinaceae</taxon>
        <taxon>Spirulina</taxon>
    </lineage>
</organism>
<dbReference type="PANTHER" id="PTHR45954">
    <property type="entry name" value="LD33695P"/>
    <property type="match status" value="1"/>
</dbReference>
<keyword evidence="3" id="KW-0677">Repeat</keyword>
<dbReference type="PROSITE" id="PS50005">
    <property type="entry name" value="TPR"/>
    <property type="match status" value="4"/>
</dbReference>
<evidence type="ECO:0000256" key="2">
    <source>
        <dbReference type="ARBA" id="ARBA00022490"/>
    </source>
</evidence>
<dbReference type="InterPro" id="IPR011990">
    <property type="entry name" value="TPR-like_helical_dom_sf"/>
</dbReference>
<evidence type="ECO:0000256" key="1">
    <source>
        <dbReference type="ARBA" id="ARBA00004496"/>
    </source>
</evidence>